<dbReference type="PANTHER" id="PTHR30087:SF0">
    <property type="entry name" value="INNER MEMBRANE PROTEIN"/>
    <property type="match status" value="1"/>
</dbReference>
<sequence length="187" mass="20891">MSYKDTFAKPRIVVSKCLGFAACRYNGLMISSPLVRKLKDHVDFVPVCPEQEIGLGVPRDPIRVIEIKGRRSLFQPATGRDLTKEMKAFAGKFFRNLGPVDGFLLKSRSPSCGIGDVKIYSGTKEKQTILTAKGHGFFGSRVMKLYPGLAIEDESRLKKAAIREHFLTSIFTMAYQRRTLKSGSVKK</sequence>
<dbReference type="EMBL" id="JACQXR010000155">
    <property type="protein sequence ID" value="MBI4727752.1"/>
    <property type="molecule type" value="Genomic_DNA"/>
</dbReference>
<dbReference type="Proteomes" id="UP000736328">
    <property type="component" value="Unassembled WGS sequence"/>
</dbReference>
<dbReference type="InterPro" id="IPR007553">
    <property type="entry name" value="2-thiour_desulf"/>
</dbReference>
<dbReference type="Pfam" id="PF04463">
    <property type="entry name" value="2-thiour_desulf"/>
    <property type="match status" value="1"/>
</dbReference>
<organism evidence="1 2">
    <name type="scientific">candidate division TA06 bacterium</name>
    <dbReference type="NCBI Taxonomy" id="2250710"/>
    <lineage>
        <taxon>Bacteria</taxon>
        <taxon>Bacteria division TA06</taxon>
    </lineage>
</organism>
<accession>A0A933IDD2</accession>
<protein>
    <submittedName>
        <fullName evidence="1">DUF523 domain-containing protein</fullName>
    </submittedName>
</protein>
<evidence type="ECO:0000313" key="1">
    <source>
        <dbReference type="EMBL" id="MBI4727752.1"/>
    </source>
</evidence>
<name>A0A933IDD2_UNCT6</name>
<dbReference type="PANTHER" id="PTHR30087">
    <property type="entry name" value="INNER MEMBRANE PROTEIN"/>
    <property type="match status" value="1"/>
</dbReference>
<dbReference type="AlphaFoldDB" id="A0A933IDD2"/>
<reference evidence="1" key="1">
    <citation type="submission" date="2020-07" db="EMBL/GenBank/DDBJ databases">
        <title>Huge and variable diversity of episymbiotic CPR bacteria and DPANN archaea in groundwater ecosystems.</title>
        <authorList>
            <person name="He C.Y."/>
            <person name="Keren R."/>
            <person name="Whittaker M."/>
            <person name="Farag I.F."/>
            <person name="Doudna J."/>
            <person name="Cate J.H.D."/>
            <person name="Banfield J.F."/>
        </authorList>
    </citation>
    <scope>NUCLEOTIDE SEQUENCE</scope>
    <source>
        <strain evidence="1">NC_groundwater_1520_Pr4_B-0.1um_53_5</strain>
    </source>
</reference>
<comment type="caution">
    <text evidence="1">The sequence shown here is derived from an EMBL/GenBank/DDBJ whole genome shotgun (WGS) entry which is preliminary data.</text>
</comment>
<gene>
    <name evidence="1" type="ORF">HY768_11135</name>
</gene>
<evidence type="ECO:0000313" key="2">
    <source>
        <dbReference type="Proteomes" id="UP000736328"/>
    </source>
</evidence>
<proteinExistence type="predicted"/>